<gene>
    <name evidence="3" type="ORF">SAMN05443144_1457</name>
</gene>
<evidence type="ECO:0000313" key="4">
    <source>
        <dbReference type="Proteomes" id="UP000184041"/>
    </source>
</evidence>
<dbReference type="Proteomes" id="UP000184041">
    <property type="component" value="Unassembled WGS sequence"/>
</dbReference>
<dbReference type="AlphaFoldDB" id="A0A1M5LVD9"/>
<dbReference type="PANTHER" id="PTHR43174">
    <property type="entry name" value="UDP-N-ACETYLGLUCOSAMINE 2-EPIMERASE"/>
    <property type="match status" value="1"/>
</dbReference>
<dbReference type="RefSeq" id="WP_073068669.1">
    <property type="nucleotide sequence ID" value="NZ_FQUS01000045.1"/>
</dbReference>
<evidence type="ECO:0000259" key="2">
    <source>
        <dbReference type="Pfam" id="PF02350"/>
    </source>
</evidence>
<name>A0A1M5LVD9_9BACT</name>
<accession>A0A1M5LVD9</accession>
<dbReference type="Pfam" id="PF02350">
    <property type="entry name" value="Epimerase_2"/>
    <property type="match status" value="1"/>
</dbReference>
<dbReference type="PANTHER" id="PTHR43174:SF1">
    <property type="entry name" value="UDP-N-ACETYLGLUCOSAMINE 2-EPIMERASE"/>
    <property type="match status" value="1"/>
</dbReference>
<comment type="similarity">
    <text evidence="1">Belongs to the UDP-N-acetylglucosamine 2-epimerase family.</text>
</comment>
<sequence>MKIINVASARPNFMKVAPLLEEYKKHENIEAQLLHTGQHYDYEMSKIFFDELGIPAPDHHLGVGSGTHAEQTAKVMVEFEKVLEKEQPDWVVVVGDVNPTMACTIVANKMGIRVAHVEAGLRSYDRSMPEEINRVLTDSIADLLLTPSIDGNMNLIEEGIPQGNIRFVGNIMIDTLFSMRKRSAESTILSDLGLTAKEYVLVTLHRPSNVDQKSTLGNFVDILEQTSGKLPMVWPVHPRSRNRAQQFGFWERLQGIDRLHLLEPVGYLDNVNLMNNARLVLTDSGGIQEETTALGVPCLTARENTERPITITEGTNTLVGTDKETILEHLDKRLQDGVAGTQELPRPLYWDGQTSKRIVEAITSIERNNS</sequence>
<dbReference type="EMBL" id="FQUS01000045">
    <property type="protein sequence ID" value="SHG68353.1"/>
    <property type="molecule type" value="Genomic_DNA"/>
</dbReference>
<dbReference type="NCBIfam" id="TIGR00236">
    <property type="entry name" value="wecB"/>
    <property type="match status" value="1"/>
</dbReference>
<organism evidence="3 4">
    <name type="scientific">Fodinibius roseus</name>
    <dbReference type="NCBI Taxonomy" id="1194090"/>
    <lineage>
        <taxon>Bacteria</taxon>
        <taxon>Pseudomonadati</taxon>
        <taxon>Balneolota</taxon>
        <taxon>Balneolia</taxon>
        <taxon>Balneolales</taxon>
        <taxon>Balneolaceae</taxon>
        <taxon>Fodinibius</taxon>
    </lineage>
</organism>
<dbReference type="SUPFAM" id="SSF53756">
    <property type="entry name" value="UDP-Glycosyltransferase/glycogen phosphorylase"/>
    <property type="match status" value="1"/>
</dbReference>
<dbReference type="GO" id="GO:0016853">
    <property type="term" value="F:isomerase activity"/>
    <property type="evidence" value="ECO:0007669"/>
    <property type="project" value="UniProtKB-KW"/>
</dbReference>
<dbReference type="InterPro" id="IPR029767">
    <property type="entry name" value="WecB-like"/>
</dbReference>
<dbReference type="OrthoDB" id="9803238at2"/>
<feature type="domain" description="UDP-N-acetylglucosamine 2-epimerase" evidence="2">
    <location>
        <begin position="22"/>
        <end position="362"/>
    </location>
</feature>
<reference evidence="3 4" key="1">
    <citation type="submission" date="2016-11" db="EMBL/GenBank/DDBJ databases">
        <authorList>
            <person name="Jaros S."/>
            <person name="Januszkiewicz K."/>
            <person name="Wedrychowicz H."/>
        </authorList>
    </citation>
    <scope>NUCLEOTIDE SEQUENCE [LARGE SCALE GENOMIC DNA]</scope>
    <source>
        <strain evidence="3 4">DSM 21986</strain>
    </source>
</reference>
<dbReference type="CDD" id="cd03786">
    <property type="entry name" value="GTB_UDP-GlcNAc_2-Epimerase"/>
    <property type="match status" value="1"/>
</dbReference>
<evidence type="ECO:0000313" key="3">
    <source>
        <dbReference type="EMBL" id="SHG68353.1"/>
    </source>
</evidence>
<dbReference type="STRING" id="1194090.SAMN05443144_1457"/>
<keyword evidence="1" id="KW-0413">Isomerase</keyword>
<evidence type="ECO:0000256" key="1">
    <source>
        <dbReference type="RuleBase" id="RU003513"/>
    </source>
</evidence>
<dbReference type="InterPro" id="IPR003331">
    <property type="entry name" value="UDP_GlcNAc_Epimerase_2_dom"/>
</dbReference>
<keyword evidence="4" id="KW-1185">Reference proteome</keyword>
<proteinExistence type="inferred from homology"/>
<protein>
    <submittedName>
        <fullName evidence="3">UDP-N-acetylglucosamine 2-epimerase (Non-hydrolysing)</fullName>
    </submittedName>
</protein>
<dbReference type="Gene3D" id="3.40.50.2000">
    <property type="entry name" value="Glycogen Phosphorylase B"/>
    <property type="match status" value="2"/>
</dbReference>